<dbReference type="AlphaFoldDB" id="A0A0F9N075"/>
<dbReference type="EMBL" id="LAZR01007889">
    <property type="protein sequence ID" value="KKM82260.1"/>
    <property type="molecule type" value="Genomic_DNA"/>
</dbReference>
<reference evidence="3" key="1">
    <citation type="journal article" date="2015" name="Nature">
        <title>Complex archaea that bridge the gap between prokaryotes and eukaryotes.</title>
        <authorList>
            <person name="Spang A."/>
            <person name="Saw J.H."/>
            <person name="Jorgensen S.L."/>
            <person name="Zaremba-Niedzwiedzka K."/>
            <person name="Martijn J."/>
            <person name="Lind A.E."/>
            <person name="van Eijk R."/>
            <person name="Schleper C."/>
            <person name="Guy L."/>
            <person name="Ettema T.J."/>
        </authorList>
    </citation>
    <scope>NUCLEOTIDE SEQUENCE</scope>
</reference>
<name>A0A0F9N075_9ZZZZ</name>
<feature type="domain" description="Phage tail tape measure protein" evidence="2">
    <location>
        <begin position="51"/>
        <end position="240"/>
    </location>
</feature>
<evidence type="ECO:0000313" key="3">
    <source>
        <dbReference type="EMBL" id="KKM82260.1"/>
    </source>
</evidence>
<comment type="caution">
    <text evidence="3">The sequence shown here is derived from an EMBL/GenBank/DDBJ whole genome shotgun (WGS) entry which is preliminary data.</text>
</comment>
<feature type="non-terminal residue" evidence="3">
    <location>
        <position position="1"/>
    </location>
</feature>
<feature type="transmembrane region" description="Helical" evidence="1">
    <location>
        <begin position="338"/>
        <end position="371"/>
    </location>
</feature>
<gene>
    <name evidence="3" type="ORF">LCGC14_1321410</name>
</gene>
<protein>
    <recommendedName>
        <fullName evidence="2">Phage tail tape measure protein domain-containing protein</fullName>
    </recommendedName>
</protein>
<accession>A0A0F9N075</accession>
<organism evidence="3">
    <name type="scientific">marine sediment metagenome</name>
    <dbReference type="NCBI Taxonomy" id="412755"/>
    <lineage>
        <taxon>unclassified sequences</taxon>
        <taxon>metagenomes</taxon>
        <taxon>ecological metagenomes</taxon>
    </lineage>
</organism>
<keyword evidence="1" id="KW-0812">Transmembrane</keyword>
<proteinExistence type="predicted"/>
<keyword evidence="1" id="KW-0472">Membrane</keyword>
<dbReference type="NCBIfam" id="TIGR01760">
    <property type="entry name" value="tape_meas_TP901"/>
    <property type="match status" value="1"/>
</dbReference>
<dbReference type="Pfam" id="PF10145">
    <property type="entry name" value="PhageMin_Tail"/>
    <property type="match status" value="1"/>
</dbReference>
<sequence>AIQTIHQAISKVTSALADSVREAMSLEIALAEIQTIAKPLRGDFEGVAVSVRELSDEFGISRDIVAEGVYQTLSNQIRQGADAFDFFKDAADLSIGAVMSADAAVNLLSSTINSFGFAADQAATISGKLFKTIELGRLRGEEFANTIGRVYVLAAQLGVGLDEANASLATFTISGLKYNEAATLTTNIMLKLIRPTDTLKELMEDMGVATAEAGIQAFGFQGFLQLLRDEAGGTAEALGLVFGRVRAIRGVMGLTNEATEKYQKTLMALREAGFEDILGAKELIFETNAKQVEIELNALKNTIVFDFGRDALAAINEVFKAFGGAVNIVKGLTVAVGILAAGAAVLAAIFFPWVAMFAAIAATVGLVTAAYNKLYTTASTKLERLVKEQEKARDLAKKAASDLVELEILGMDKIYARFQRWLIQRKKGSKDIVEDAIAKEKFLSGILFQQLDDRASAWDTFVGAIEDKIADSADTIEDSQKKIFDIQREIAGFDFEMSIKGKDARKQSFAQLDRSSKLLRDAGDAFHEGRTGMAADLLGAAKSMAKMAMSSADAAENASLEHKAQDQMRAVLKAQLNQREQIRKQAQTQAREATGFYSIEKSRADRIKMWLDKLGEIQIAGPDGLQIGTPEEAKALAAPILKALQLEFEQAKLGKSLVDRIGIQKEFQTAIGSFENLFTREPVSLKFTVDQYIDVVFAGMTAHSLKNPIPLKFIELGKELGVDLETEKGRAEAPQFLADQSKDVKRLKHELIDLKGATQAYADTLGNMEQASFNAAEQALAERTALEGLLKFRETSPVGRAQIRGERLESIKEQLEAIKTTVPNALEALENLKRGAEVIDVDEIKNVNTQLEIHINKLRAVGQIDLATSLETYVKEAKKLSELAPLRLQADAIEKDIKAHEANLKALNEVMGQGLSDSAAVGAQGVNNASTAMIESANNTRDAWREAGLAMAAASGGTPVLAHFGKMIYRASGGDARGTDTIPAMLSPGEFVMNAQSTKRFYSQLVAMNSGKSPVYRESGGSVTNVGDVNITVSGATAPKQTARETMKAFRREMRRHTSTF</sequence>
<evidence type="ECO:0000256" key="1">
    <source>
        <dbReference type="SAM" id="Phobius"/>
    </source>
</evidence>
<evidence type="ECO:0000259" key="2">
    <source>
        <dbReference type="Pfam" id="PF10145"/>
    </source>
</evidence>
<dbReference type="InterPro" id="IPR010090">
    <property type="entry name" value="Phage_tape_meas"/>
</dbReference>
<keyword evidence="1" id="KW-1133">Transmembrane helix</keyword>